<evidence type="ECO:0000313" key="1">
    <source>
        <dbReference type="EMBL" id="MDJ1180300.1"/>
    </source>
</evidence>
<dbReference type="EMBL" id="JAQPOK010000115">
    <property type="protein sequence ID" value="MDJ1180300.1"/>
    <property type="molecule type" value="Genomic_DNA"/>
</dbReference>
<accession>A0ABT7BM76</accession>
<comment type="caution">
    <text evidence="1">The sequence shown here is derived from an EMBL/GenBank/DDBJ whole genome shotgun (WGS) entry which is preliminary data.</text>
</comment>
<reference evidence="1 2" key="1">
    <citation type="submission" date="2023-01" db="EMBL/GenBank/DDBJ databases">
        <title>Novel diversity within Roseofilum (Cyanobacteria; Desertifilaceae) from marine benthic mats with descriptions of four novel species.</title>
        <authorList>
            <person name="Wang Y."/>
            <person name="Berthold D.E."/>
            <person name="Hu J."/>
            <person name="Lefler F.W."/>
            <person name="Laughinghouse H.D. IV."/>
        </authorList>
    </citation>
    <scope>NUCLEOTIDE SEQUENCE [LARGE SCALE GENOMIC DNA]</scope>
    <source>
        <strain evidence="1 2">BLCC-M91</strain>
    </source>
</reference>
<sequence>MPLIRYLTTYIASYFQARRLRKQYQYHQLNREETRQDVVHFLITENTSLQVYWKSLKAGISVAVIFCAFEYEALRFDCYLKRKGHYHLQLMECQDNCKEHVLMAESTVEEQIDRAIFELENNLYYYLQRHPDRRVRTLKVERSPLKAAIQSARTKMLQDLQKIKADGIKSDSIQLVNSQS</sequence>
<evidence type="ECO:0000313" key="2">
    <source>
        <dbReference type="Proteomes" id="UP001231370"/>
    </source>
</evidence>
<proteinExistence type="predicted"/>
<dbReference type="Proteomes" id="UP001231370">
    <property type="component" value="Unassembled WGS sequence"/>
</dbReference>
<keyword evidence="2" id="KW-1185">Reference proteome</keyword>
<gene>
    <name evidence="1" type="ORF">PJF56_15655</name>
</gene>
<organism evidence="1 2">
    <name type="scientific">Roseofilum halophilum BLCC-M91</name>
    <dbReference type="NCBI Taxonomy" id="3022259"/>
    <lineage>
        <taxon>Bacteria</taxon>
        <taxon>Bacillati</taxon>
        <taxon>Cyanobacteriota</taxon>
        <taxon>Cyanophyceae</taxon>
        <taxon>Desertifilales</taxon>
        <taxon>Desertifilaceae</taxon>
        <taxon>Roseofilum</taxon>
        <taxon>Roseofilum halophilum</taxon>
    </lineage>
</organism>
<dbReference type="RefSeq" id="WP_283763600.1">
    <property type="nucleotide sequence ID" value="NZ_JAQPOK010000115.1"/>
</dbReference>
<name>A0ABT7BM76_9CYAN</name>
<protein>
    <submittedName>
        <fullName evidence="1">Uncharacterized protein</fullName>
    </submittedName>
</protein>